<dbReference type="Proteomes" id="UP000439903">
    <property type="component" value="Unassembled WGS sequence"/>
</dbReference>
<sequence>MNQSTNPTLGVQRQNNNRQLQRPQNTGNLQGVLNAGRQVPGHQNIPNFFIDTYTPTQQYSDLVGGSNPFVRTQNVENSPQNNQISLHLLLGFTFV</sequence>
<proteinExistence type="predicted"/>
<feature type="compositionally biased region" description="Polar residues" evidence="1">
    <location>
        <begin position="1"/>
        <end position="11"/>
    </location>
</feature>
<feature type="compositionally biased region" description="Low complexity" evidence="1">
    <location>
        <begin position="12"/>
        <end position="25"/>
    </location>
</feature>
<keyword evidence="3" id="KW-1185">Reference proteome</keyword>
<gene>
    <name evidence="2" type="ORF">F8M41_020673</name>
</gene>
<reference evidence="2 3" key="1">
    <citation type="journal article" date="2019" name="Environ. Microbiol.">
        <title>At the nexus of three kingdoms: the genome of the mycorrhizal fungus Gigaspora margarita provides insights into plant, endobacterial and fungal interactions.</title>
        <authorList>
            <person name="Venice F."/>
            <person name="Ghignone S."/>
            <person name="Salvioli di Fossalunga A."/>
            <person name="Amselem J."/>
            <person name="Novero M."/>
            <person name="Xianan X."/>
            <person name="Sedzielewska Toro K."/>
            <person name="Morin E."/>
            <person name="Lipzen A."/>
            <person name="Grigoriev I.V."/>
            <person name="Henrissat B."/>
            <person name="Martin F.M."/>
            <person name="Bonfante P."/>
        </authorList>
    </citation>
    <scope>NUCLEOTIDE SEQUENCE [LARGE SCALE GENOMIC DNA]</scope>
    <source>
        <strain evidence="2 3">BEG34</strain>
    </source>
</reference>
<dbReference type="EMBL" id="WTPW01000577">
    <property type="protein sequence ID" value="KAF0497544.1"/>
    <property type="molecule type" value="Genomic_DNA"/>
</dbReference>
<comment type="caution">
    <text evidence="2">The sequence shown here is derived from an EMBL/GenBank/DDBJ whole genome shotgun (WGS) entry which is preliminary data.</text>
</comment>
<evidence type="ECO:0000313" key="3">
    <source>
        <dbReference type="Proteomes" id="UP000439903"/>
    </source>
</evidence>
<evidence type="ECO:0000256" key="1">
    <source>
        <dbReference type="SAM" id="MobiDB-lite"/>
    </source>
</evidence>
<dbReference type="OrthoDB" id="2409695at2759"/>
<feature type="region of interest" description="Disordered" evidence="1">
    <location>
        <begin position="1"/>
        <end position="38"/>
    </location>
</feature>
<name>A0A8H4AI31_GIGMA</name>
<organism evidence="2 3">
    <name type="scientific">Gigaspora margarita</name>
    <dbReference type="NCBI Taxonomy" id="4874"/>
    <lineage>
        <taxon>Eukaryota</taxon>
        <taxon>Fungi</taxon>
        <taxon>Fungi incertae sedis</taxon>
        <taxon>Mucoromycota</taxon>
        <taxon>Glomeromycotina</taxon>
        <taxon>Glomeromycetes</taxon>
        <taxon>Diversisporales</taxon>
        <taxon>Gigasporaceae</taxon>
        <taxon>Gigaspora</taxon>
    </lineage>
</organism>
<protein>
    <submittedName>
        <fullName evidence="2">Uncharacterized protein</fullName>
    </submittedName>
</protein>
<accession>A0A8H4AI31</accession>
<dbReference type="AlphaFoldDB" id="A0A8H4AI31"/>
<evidence type="ECO:0000313" key="2">
    <source>
        <dbReference type="EMBL" id="KAF0497544.1"/>
    </source>
</evidence>